<dbReference type="SUPFAM" id="SSF52833">
    <property type="entry name" value="Thioredoxin-like"/>
    <property type="match status" value="1"/>
</dbReference>
<dbReference type="EMBL" id="MABE01000672">
    <property type="protein sequence ID" value="OUS35969.1"/>
    <property type="molecule type" value="Genomic_DNA"/>
</dbReference>
<dbReference type="AlphaFoldDB" id="A0A1Y5HFF6"/>
<comment type="caution">
    <text evidence="1">The sequence shown here is derived from an EMBL/GenBank/DDBJ whole genome shotgun (WGS) entry which is preliminary data.</text>
</comment>
<proteinExistence type="predicted"/>
<organism evidence="1 2">
    <name type="scientific">Oleispira antarctica</name>
    <dbReference type="NCBI Taxonomy" id="188908"/>
    <lineage>
        <taxon>Bacteria</taxon>
        <taxon>Pseudomonadati</taxon>
        <taxon>Pseudomonadota</taxon>
        <taxon>Gammaproteobacteria</taxon>
        <taxon>Oceanospirillales</taxon>
        <taxon>Oceanospirillaceae</taxon>
        <taxon>Oleispira</taxon>
    </lineage>
</organism>
<evidence type="ECO:0000313" key="1">
    <source>
        <dbReference type="EMBL" id="OUS35969.1"/>
    </source>
</evidence>
<evidence type="ECO:0000313" key="2">
    <source>
        <dbReference type="Proteomes" id="UP000227088"/>
    </source>
</evidence>
<accession>A0A1Y5HFF6</accession>
<gene>
    <name evidence="1" type="ORF">A9R00_11790</name>
</gene>
<evidence type="ECO:0008006" key="3">
    <source>
        <dbReference type="Google" id="ProtNLM"/>
    </source>
</evidence>
<protein>
    <recommendedName>
        <fullName evidence="3">Glutaredoxin</fullName>
    </recommendedName>
</protein>
<sequence>TSIKIKRRCEQLGLRVVEKDVKRVNAYRNELIHGGGQVRVPCLRIEGRNGQETCWLYEGSNILKYLNRRFAR</sequence>
<reference evidence="2" key="1">
    <citation type="journal article" date="2017" name="Proc. Natl. Acad. Sci. U.S.A.">
        <title>Simulation of Deepwater Horizon oil plume reveals substrate specialization within a complex community of hydrocarbon degraders.</title>
        <authorList>
            <person name="Hu P."/>
            <person name="Dubinsky E.A."/>
            <person name="Probst A.J."/>
            <person name="Wang J."/>
            <person name="Sieber C.M.K."/>
            <person name="Tom L.M."/>
            <person name="Gardinali P."/>
            <person name="Banfield J.F."/>
            <person name="Atlas R.M."/>
            <person name="Andersen G.L."/>
        </authorList>
    </citation>
    <scope>NUCLEOTIDE SEQUENCE [LARGE SCALE GENOMIC DNA]</scope>
</reference>
<name>A0A1Y5HFF6_OLEAN</name>
<dbReference type="Proteomes" id="UP000227088">
    <property type="component" value="Unassembled WGS sequence"/>
</dbReference>
<dbReference type="InterPro" id="IPR036249">
    <property type="entry name" value="Thioredoxin-like_sf"/>
</dbReference>
<feature type="non-terminal residue" evidence="1">
    <location>
        <position position="1"/>
    </location>
</feature>